<dbReference type="AlphaFoldDB" id="A0A9D4I2U5"/>
<comment type="caution">
    <text evidence="1">The sequence shown here is derived from an EMBL/GenBank/DDBJ whole genome shotgun (WGS) entry which is preliminary data.</text>
</comment>
<gene>
    <name evidence="1" type="ORF">DPMN_047117</name>
</gene>
<evidence type="ECO:0000313" key="1">
    <source>
        <dbReference type="EMBL" id="KAH3740411.1"/>
    </source>
</evidence>
<organism evidence="1 2">
    <name type="scientific">Dreissena polymorpha</name>
    <name type="common">Zebra mussel</name>
    <name type="synonym">Mytilus polymorpha</name>
    <dbReference type="NCBI Taxonomy" id="45954"/>
    <lineage>
        <taxon>Eukaryota</taxon>
        <taxon>Metazoa</taxon>
        <taxon>Spiralia</taxon>
        <taxon>Lophotrochozoa</taxon>
        <taxon>Mollusca</taxon>
        <taxon>Bivalvia</taxon>
        <taxon>Autobranchia</taxon>
        <taxon>Heteroconchia</taxon>
        <taxon>Euheterodonta</taxon>
        <taxon>Imparidentia</taxon>
        <taxon>Neoheterodontei</taxon>
        <taxon>Myida</taxon>
        <taxon>Dreissenoidea</taxon>
        <taxon>Dreissenidae</taxon>
        <taxon>Dreissena</taxon>
    </lineage>
</organism>
<proteinExistence type="predicted"/>
<name>A0A9D4I2U5_DREPO</name>
<protein>
    <submittedName>
        <fullName evidence="1">Uncharacterized protein</fullName>
    </submittedName>
</protein>
<keyword evidence="2" id="KW-1185">Reference proteome</keyword>
<reference evidence="1" key="1">
    <citation type="journal article" date="2019" name="bioRxiv">
        <title>The Genome of the Zebra Mussel, Dreissena polymorpha: A Resource for Invasive Species Research.</title>
        <authorList>
            <person name="McCartney M.A."/>
            <person name="Auch B."/>
            <person name="Kono T."/>
            <person name="Mallez S."/>
            <person name="Zhang Y."/>
            <person name="Obille A."/>
            <person name="Becker A."/>
            <person name="Abrahante J.E."/>
            <person name="Garbe J."/>
            <person name="Badalamenti J.P."/>
            <person name="Herman A."/>
            <person name="Mangelson H."/>
            <person name="Liachko I."/>
            <person name="Sullivan S."/>
            <person name="Sone E.D."/>
            <person name="Koren S."/>
            <person name="Silverstein K.A.T."/>
            <person name="Beckman K.B."/>
            <person name="Gohl D.M."/>
        </authorList>
    </citation>
    <scope>NUCLEOTIDE SEQUENCE</scope>
    <source>
        <strain evidence="1">Duluth1</strain>
        <tissue evidence="1">Whole animal</tissue>
    </source>
</reference>
<dbReference type="Proteomes" id="UP000828390">
    <property type="component" value="Unassembled WGS sequence"/>
</dbReference>
<dbReference type="EMBL" id="JAIWYP010000011">
    <property type="protein sequence ID" value="KAH3740411.1"/>
    <property type="molecule type" value="Genomic_DNA"/>
</dbReference>
<sequence length="70" mass="7892">MVRSPTRQQTISSIRPLQVIETPAVLSSSAQYLPEGLLSDLGHRIFNFTHVRRSIVFLTSDSQVRRIGLN</sequence>
<reference evidence="1" key="2">
    <citation type="submission" date="2020-11" db="EMBL/GenBank/DDBJ databases">
        <authorList>
            <person name="McCartney M.A."/>
            <person name="Auch B."/>
            <person name="Kono T."/>
            <person name="Mallez S."/>
            <person name="Becker A."/>
            <person name="Gohl D.M."/>
            <person name="Silverstein K.A.T."/>
            <person name="Koren S."/>
            <person name="Bechman K.B."/>
            <person name="Herman A."/>
            <person name="Abrahante J.E."/>
            <person name="Garbe J."/>
        </authorList>
    </citation>
    <scope>NUCLEOTIDE SEQUENCE</scope>
    <source>
        <strain evidence="1">Duluth1</strain>
        <tissue evidence="1">Whole animal</tissue>
    </source>
</reference>
<accession>A0A9D4I2U5</accession>
<evidence type="ECO:0000313" key="2">
    <source>
        <dbReference type="Proteomes" id="UP000828390"/>
    </source>
</evidence>